<dbReference type="PRINTS" id="PR00385">
    <property type="entry name" value="P450"/>
</dbReference>
<evidence type="ECO:0000256" key="11">
    <source>
        <dbReference type="SAM" id="Phobius"/>
    </source>
</evidence>
<comment type="subcellular location">
    <subcellularLocation>
        <location evidence="2">Membrane</location>
        <topology evidence="2">Single-pass membrane protein</topology>
    </subcellularLocation>
</comment>
<name>A0A6P8ECC2_PUNGR</name>
<comment type="cofactor">
    <cofactor evidence="1 9">
        <name>heme</name>
        <dbReference type="ChEBI" id="CHEBI:30413"/>
    </cofactor>
</comment>
<accession>A0A6P8ECC2</accession>
<reference evidence="13" key="2">
    <citation type="submission" date="2025-08" db="UniProtKB">
        <authorList>
            <consortium name="RefSeq"/>
        </authorList>
    </citation>
    <scope>IDENTIFICATION</scope>
    <source>
        <tissue evidence="13">Leaf</tissue>
    </source>
</reference>
<evidence type="ECO:0000256" key="7">
    <source>
        <dbReference type="ARBA" id="ARBA00023002"/>
    </source>
</evidence>
<keyword evidence="9 10" id="KW-0349">Heme</keyword>
<dbReference type="GO" id="GO:0016125">
    <property type="term" value="P:sterol metabolic process"/>
    <property type="evidence" value="ECO:0007669"/>
    <property type="project" value="TreeGrafter"/>
</dbReference>
<evidence type="ECO:0000313" key="12">
    <source>
        <dbReference type="Proteomes" id="UP000515151"/>
    </source>
</evidence>
<dbReference type="PANTHER" id="PTHR24286">
    <property type="entry name" value="CYTOCHROME P450 26"/>
    <property type="match status" value="1"/>
</dbReference>
<keyword evidence="10" id="KW-0503">Monooxygenase</keyword>
<evidence type="ECO:0000256" key="4">
    <source>
        <dbReference type="ARBA" id="ARBA00022692"/>
    </source>
</evidence>
<dbReference type="Gene3D" id="1.10.630.10">
    <property type="entry name" value="Cytochrome P450"/>
    <property type="match status" value="1"/>
</dbReference>
<dbReference type="PROSITE" id="PS00086">
    <property type="entry name" value="CYTOCHROME_P450"/>
    <property type="match status" value="1"/>
</dbReference>
<organism evidence="12 13">
    <name type="scientific">Punica granatum</name>
    <name type="common">Pomegranate</name>
    <dbReference type="NCBI Taxonomy" id="22663"/>
    <lineage>
        <taxon>Eukaryota</taxon>
        <taxon>Viridiplantae</taxon>
        <taxon>Streptophyta</taxon>
        <taxon>Embryophyta</taxon>
        <taxon>Tracheophyta</taxon>
        <taxon>Spermatophyta</taxon>
        <taxon>Magnoliopsida</taxon>
        <taxon>eudicotyledons</taxon>
        <taxon>Gunneridae</taxon>
        <taxon>Pentapetalae</taxon>
        <taxon>rosids</taxon>
        <taxon>malvids</taxon>
        <taxon>Myrtales</taxon>
        <taxon>Lythraceae</taxon>
        <taxon>Punica</taxon>
    </lineage>
</organism>
<keyword evidence="6 11" id="KW-1133">Transmembrane helix</keyword>
<dbReference type="CDD" id="cd11043">
    <property type="entry name" value="CYP90-like"/>
    <property type="match status" value="1"/>
</dbReference>
<dbReference type="InterPro" id="IPR036396">
    <property type="entry name" value="Cyt_P450_sf"/>
</dbReference>
<dbReference type="InterPro" id="IPR002401">
    <property type="entry name" value="Cyt_P450_E_grp-I"/>
</dbReference>
<keyword evidence="8 9" id="KW-0408">Iron</keyword>
<keyword evidence="11" id="KW-0472">Membrane</keyword>
<dbReference type="PANTHER" id="PTHR24286:SF53">
    <property type="entry name" value="BETA-AMYRIN 28-OXIDASE-LIKE"/>
    <property type="match status" value="1"/>
</dbReference>
<evidence type="ECO:0000256" key="8">
    <source>
        <dbReference type="ARBA" id="ARBA00023004"/>
    </source>
</evidence>
<dbReference type="InterPro" id="IPR017972">
    <property type="entry name" value="Cyt_P450_CS"/>
</dbReference>
<sequence>MDLFYTCLLYVAILYVTIFLIRKHKSGSPGTNRNLPPGKTGYRPIIRETLDFVTAGRRGTPEKFVTDRTSRYSSDIFRTSLLGLGDVAVFCGPSGNKFIFSSENKDVTMWYPRSFKKVAEFPDPEAADNYSNDDGLRKTRGFTLEFTKPEALQRYIPIMDSMAKQHLEADWAPYQEVRAFPLIKKYTFAVSCHLLMSIQDPTQLARFKHNFALVTDGLISVPINFPGTAYNKAMRAGKSMRKDLLPIIKRRKKELVELKDEEDKMAAKDLLSRMLLAKDGQSGRPVMKEIEIGNTIISILTAGHNTTSTMTACVVNYLAMYPDVYEQVLKEQMEIVSSKGPDELLNWEDVQKMRYSWMVACEVMRLCPAGPGSYRDAIKDFTYSGFTIPKGWKTHWTMYSTHKDPRYFPDPDKLDPSRFEGSGPAPFTFVPFGGGPRICPGKEYARVLILVSMHNLVTKFRLKKAIPDEKISYGPFPIPANSFHICIEPRTKPRTLCVDWLYHAPSYS</sequence>
<dbReference type="InterPro" id="IPR001128">
    <property type="entry name" value="Cyt_P450"/>
</dbReference>
<evidence type="ECO:0000256" key="5">
    <source>
        <dbReference type="ARBA" id="ARBA00022723"/>
    </source>
</evidence>
<feature type="transmembrane region" description="Helical" evidence="11">
    <location>
        <begin position="7"/>
        <end position="24"/>
    </location>
</feature>
<evidence type="ECO:0000256" key="10">
    <source>
        <dbReference type="RuleBase" id="RU000461"/>
    </source>
</evidence>
<evidence type="ECO:0000256" key="1">
    <source>
        <dbReference type="ARBA" id="ARBA00001971"/>
    </source>
</evidence>
<comment type="similarity">
    <text evidence="3 10">Belongs to the cytochrome P450 family.</text>
</comment>
<keyword evidence="7 10" id="KW-0560">Oxidoreductase</keyword>
<dbReference type="RefSeq" id="XP_031403056.1">
    <property type="nucleotide sequence ID" value="XM_031547196.1"/>
</dbReference>
<evidence type="ECO:0000256" key="3">
    <source>
        <dbReference type="ARBA" id="ARBA00010617"/>
    </source>
</evidence>
<feature type="binding site" description="axial binding residue" evidence="9">
    <location>
        <position position="439"/>
    </location>
    <ligand>
        <name>heme</name>
        <dbReference type="ChEBI" id="CHEBI:30413"/>
    </ligand>
    <ligandPart>
        <name>Fe</name>
        <dbReference type="ChEBI" id="CHEBI:18248"/>
    </ligandPart>
</feature>
<dbReference type="Proteomes" id="UP000515151">
    <property type="component" value="Chromosome 6"/>
</dbReference>
<dbReference type="GeneID" id="116212534"/>
<dbReference type="AlphaFoldDB" id="A0A6P8ECC2"/>
<dbReference type="GO" id="GO:0016020">
    <property type="term" value="C:membrane"/>
    <property type="evidence" value="ECO:0007669"/>
    <property type="project" value="UniProtKB-SubCell"/>
</dbReference>
<dbReference type="PRINTS" id="PR00463">
    <property type="entry name" value="EP450I"/>
</dbReference>
<evidence type="ECO:0000256" key="6">
    <source>
        <dbReference type="ARBA" id="ARBA00022989"/>
    </source>
</evidence>
<gene>
    <name evidence="13" type="primary">LOC116212534</name>
</gene>
<dbReference type="GO" id="GO:0004497">
    <property type="term" value="F:monooxygenase activity"/>
    <property type="evidence" value="ECO:0007669"/>
    <property type="project" value="UniProtKB-KW"/>
</dbReference>
<dbReference type="GO" id="GO:0020037">
    <property type="term" value="F:heme binding"/>
    <property type="evidence" value="ECO:0007669"/>
    <property type="project" value="InterPro"/>
</dbReference>
<proteinExistence type="inferred from homology"/>
<dbReference type="Pfam" id="PF00067">
    <property type="entry name" value="p450"/>
    <property type="match status" value="1"/>
</dbReference>
<dbReference type="GO" id="GO:0016705">
    <property type="term" value="F:oxidoreductase activity, acting on paired donors, with incorporation or reduction of molecular oxygen"/>
    <property type="evidence" value="ECO:0007669"/>
    <property type="project" value="InterPro"/>
</dbReference>
<protein>
    <submittedName>
        <fullName evidence="13">Beta-amyrin 28-monooxygenase-like</fullName>
    </submittedName>
</protein>
<dbReference type="SUPFAM" id="SSF48264">
    <property type="entry name" value="Cytochrome P450"/>
    <property type="match status" value="1"/>
</dbReference>
<reference evidence="12" key="1">
    <citation type="journal article" date="2020" name="Plant Biotechnol. J.">
        <title>The pomegranate (Punica granatum L.) draft genome dissects genetic divergence between soft- and hard-seeded cultivars.</title>
        <authorList>
            <person name="Luo X."/>
            <person name="Li H."/>
            <person name="Wu Z."/>
            <person name="Yao W."/>
            <person name="Zhao P."/>
            <person name="Cao D."/>
            <person name="Yu H."/>
            <person name="Li K."/>
            <person name="Poudel K."/>
            <person name="Zhao D."/>
            <person name="Zhang F."/>
            <person name="Xia X."/>
            <person name="Chen L."/>
            <person name="Wang Q."/>
            <person name="Jing D."/>
            <person name="Cao S."/>
        </authorList>
    </citation>
    <scope>NUCLEOTIDE SEQUENCE [LARGE SCALE GENOMIC DNA]</scope>
    <source>
        <strain evidence="12">cv. Tunisia</strain>
    </source>
</reference>
<dbReference type="FunFam" id="1.10.630.10:FF:000022">
    <property type="entry name" value="Taxadiene 5-alpha hydroxylase"/>
    <property type="match status" value="1"/>
</dbReference>
<dbReference type="GO" id="GO:0005506">
    <property type="term" value="F:iron ion binding"/>
    <property type="evidence" value="ECO:0007669"/>
    <property type="project" value="InterPro"/>
</dbReference>
<dbReference type="OrthoDB" id="3945418at2759"/>
<keyword evidence="12" id="KW-1185">Reference proteome</keyword>
<evidence type="ECO:0000256" key="9">
    <source>
        <dbReference type="PIRSR" id="PIRSR602401-1"/>
    </source>
</evidence>
<evidence type="ECO:0000256" key="2">
    <source>
        <dbReference type="ARBA" id="ARBA00004167"/>
    </source>
</evidence>
<evidence type="ECO:0000313" key="13">
    <source>
        <dbReference type="RefSeq" id="XP_031403056.1"/>
    </source>
</evidence>
<keyword evidence="5 9" id="KW-0479">Metal-binding</keyword>
<keyword evidence="4 11" id="KW-0812">Transmembrane</keyword>